<keyword evidence="1" id="KW-1185">Reference proteome</keyword>
<gene>
    <name evidence="2" type="primary">LOC104740862</name>
</gene>
<dbReference type="Gene3D" id="3.40.50.1000">
    <property type="entry name" value="HAD superfamily/HAD-like"/>
    <property type="match status" value="1"/>
</dbReference>
<reference evidence="2" key="2">
    <citation type="submission" date="2025-08" db="UniProtKB">
        <authorList>
            <consortium name="RefSeq"/>
        </authorList>
    </citation>
    <scope>IDENTIFICATION</scope>
    <source>
        <tissue evidence="2">Leaf</tissue>
    </source>
</reference>
<protein>
    <submittedName>
        <fullName evidence="2">Uncharacterized protein LOC104740862</fullName>
    </submittedName>
</protein>
<sequence length="100" mass="10844">MYLKVNNFPKDKKVYVIGGEGVLEELQIAGFTGLGGPILALSVKTSQTLDTSSSSAVFLSGGFSYYYLASGNNLVYLDQAKEETGPKTALNPDKWLEFKL</sequence>
<evidence type="ECO:0000313" key="2">
    <source>
        <dbReference type="RefSeq" id="XP_019090930.1"/>
    </source>
</evidence>
<dbReference type="RefSeq" id="XP_019090930.1">
    <property type="nucleotide sequence ID" value="XM_019235385.1"/>
</dbReference>
<proteinExistence type="predicted"/>
<name>A0ABM1QVZ2_CAMSA</name>
<reference evidence="1" key="1">
    <citation type="journal article" date="2014" name="Nat. Commun.">
        <title>The emerging biofuel crop Camelina sativa retains a highly undifferentiated hexaploid genome structure.</title>
        <authorList>
            <person name="Kagale S."/>
            <person name="Koh C."/>
            <person name="Nixon J."/>
            <person name="Bollina V."/>
            <person name="Clarke W.E."/>
            <person name="Tuteja R."/>
            <person name="Spillane C."/>
            <person name="Robinson S.J."/>
            <person name="Links M.G."/>
            <person name="Clarke C."/>
            <person name="Higgins E.E."/>
            <person name="Huebert T."/>
            <person name="Sharpe A.G."/>
            <person name="Parkin I.A."/>
        </authorList>
    </citation>
    <scope>NUCLEOTIDE SEQUENCE [LARGE SCALE GENOMIC DNA]</scope>
    <source>
        <strain evidence="1">cv. DH55</strain>
    </source>
</reference>
<accession>A0ABM1QVZ2</accession>
<dbReference type="InterPro" id="IPR023214">
    <property type="entry name" value="HAD_sf"/>
</dbReference>
<dbReference type="Proteomes" id="UP000694864">
    <property type="component" value="Chromosome 14"/>
</dbReference>
<evidence type="ECO:0000313" key="1">
    <source>
        <dbReference type="Proteomes" id="UP000694864"/>
    </source>
</evidence>
<dbReference type="GeneID" id="104740862"/>
<organism evidence="1 2">
    <name type="scientific">Camelina sativa</name>
    <name type="common">False flax</name>
    <name type="synonym">Myagrum sativum</name>
    <dbReference type="NCBI Taxonomy" id="90675"/>
    <lineage>
        <taxon>Eukaryota</taxon>
        <taxon>Viridiplantae</taxon>
        <taxon>Streptophyta</taxon>
        <taxon>Embryophyta</taxon>
        <taxon>Tracheophyta</taxon>
        <taxon>Spermatophyta</taxon>
        <taxon>Magnoliopsida</taxon>
        <taxon>eudicotyledons</taxon>
        <taxon>Gunneridae</taxon>
        <taxon>Pentapetalae</taxon>
        <taxon>rosids</taxon>
        <taxon>malvids</taxon>
        <taxon>Brassicales</taxon>
        <taxon>Brassicaceae</taxon>
        <taxon>Camelineae</taxon>
        <taxon>Camelina</taxon>
    </lineage>
</organism>